<dbReference type="Proteomes" id="UP001595690">
    <property type="component" value="Unassembled WGS sequence"/>
</dbReference>
<dbReference type="Pfam" id="PF13424">
    <property type="entry name" value="TPR_12"/>
    <property type="match status" value="1"/>
</dbReference>
<name>A0ABV8BYV6_9PSEU</name>
<evidence type="ECO:0000256" key="3">
    <source>
        <dbReference type="ARBA" id="ARBA00023125"/>
    </source>
</evidence>
<evidence type="ECO:0000256" key="1">
    <source>
        <dbReference type="ARBA" id="ARBA00005820"/>
    </source>
</evidence>
<keyword evidence="4" id="KW-0804">Transcription</keyword>
<proteinExistence type="inferred from homology"/>
<dbReference type="InterPro" id="IPR051677">
    <property type="entry name" value="AfsR-DnrI-RedD_regulator"/>
</dbReference>
<evidence type="ECO:0000256" key="4">
    <source>
        <dbReference type="ARBA" id="ARBA00023163"/>
    </source>
</evidence>
<dbReference type="SUPFAM" id="SSF46894">
    <property type="entry name" value="C-terminal effector domain of the bipartite response regulators"/>
    <property type="match status" value="1"/>
</dbReference>
<comment type="similarity">
    <text evidence="1">Belongs to the AfsR/DnrI/RedD regulatory family.</text>
</comment>
<keyword evidence="2" id="KW-0805">Transcription regulation</keyword>
<keyword evidence="9" id="KW-1185">Reference proteome</keyword>
<dbReference type="InterPro" id="IPR016032">
    <property type="entry name" value="Sig_transdc_resp-reg_C-effctor"/>
</dbReference>
<dbReference type="PANTHER" id="PTHR35807">
    <property type="entry name" value="TRANSCRIPTIONAL REGULATOR REDD-RELATED"/>
    <property type="match status" value="1"/>
</dbReference>
<dbReference type="SMART" id="SM01043">
    <property type="entry name" value="BTAD"/>
    <property type="match status" value="1"/>
</dbReference>
<sequence>MGVEFEVLGEIRARVDGVVADLGAARQRAVLAALVLEPGRPVTVDQLVDRVWGDHAPGTVLTSVRSYVSKLRTVLRGVDIVGRAGAYTVDYEPEALDAYRFTALLAEARKATDDVAAQQAYRKALELWRGEPFAGLETPWFAGRRYALVVARHTAVLDHVDIQLRRGAHAEVLPELVELGRQHPHDERVAGQLMLALYHSGQQAEALDEFDRTRRRLADELGTDPGPELARLHERILRAELPTAVSSVPRQLPARPQVFAGRLRELDALAAHLDGRSTVVISAIGGAGGVGKTWLALHWAHQRLDAFPDGQLYANLRGFDPRTEPVRPEVVLRTFLEALGLEPDAIPVDADAQASLFRSELARRRMLIVLDNARDAGQIVPLLPGAGPSRVVVTSRNRLAALVSGHGAYPLTLDVLDRADARAVLVGHLGERRVAAEPDAVAAVLDYCAGLPLALGVVAARALVQSELSLGALADELRDEQARLDAVDTGDTDVNLRAVLSWSVRALSANAQKLFALLGQVPGADISEHAVDSLFGTPAEEILDELEHAHLVSQHVPGRYRMHDLVKLYAAEQAVAGEQAIARLVDHYLHTAHAGERALFPERRDIELLEAAPGTVVDEISDTAAAMAWFDAEESNLLAIAPAIGSGVWQLAWSTTTYHTRTSKYADRLELWLAALPFADDMDVRTLTLSHRSVADAYAHLDRHDEAMDHLHRALAAAEASDDPIVEGHVHYGISAAYEQRGDYESAVKHSTEALRLYSTTTNQLSIGQAHAAVGWHSALVERYEDAREHTERAVEMFTELNAMQSLGCAVDTLGLVANKTGDHARAVELGRESVRILGEAGDTARGADVTLHLGEALIAAGDVEAGRAALVQAHEMLVSQGRTAEAEHVAKLL</sequence>
<dbReference type="SUPFAM" id="SSF48452">
    <property type="entry name" value="TPR-like"/>
    <property type="match status" value="2"/>
</dbReference>
<accession>A0ABV8BYV6</accession>
<dbReference type="InterPro" id="IPR005158">
    <property type="entry name" value="BTAD"/>
</dbReference>
<dbReference type="Gene3D" id="1.10.10.10">
    <property type="entry name" value="Winged helix-like DNA-binding domain superfamily/Winged helix DNA-binding domain"/>
    <property type="match status" value="1"/>
</dbReference>
<feature type="domain" description="OmpR/PhoB-type" evidence="7">
    <location>
        <begin position="1"/>
        <end position="108"/>
    </location>
</feature>
<dbReference type="InterPro" id="IPR011990">
    <property type="entry name" value="TPR-like_helical_dom_sf"/>
</dbReference>
<keyword evidence="5" id="KW-0802">TPR repeat</keyword>
<organism evidence="8 9">
    <name type="scientific">Lentzea rhizosphaerae</name>
    <dbReference type="NCBI Taxonomy" id="2041025"/>
    <lineage>
        <taxon>Bacteria</taxon>
        <taxon>Bacillati</taxon>
        <taxon>Actinomycetota</taxon>
        <taxon>Actinomycetes</taxon>
        <taxon>Pseudonocardiales</taxon>
        <taxon>Pseudonocardiaceae</taxon>
        <taxon>Lentzea</taxon>
    </lineage>
</organism>
<evidence type="ECO:0000256" key="6">
    <source>
        <dbReference type="PROSITE-ProRule" id="PRU01091"/>
    </source>
</evidence>
<evidence type="ECO:0000313" key="8">
    <source>
        <dbReference type="EMBL" id="MFC3894923.1"/>
    </source>
</evidence>
<dbReference type="SUPFAM" id="SSF52540">
    <property type="entry name" value="P-loop containing nucleoside triphosphate hydrolases"/>
    <property type="match status" value="1"/>
</dbReference>
<dbReference type="Gene3D" id="1.25.40.10">
    <property type="entry name" value="Tetratricopeptide repeat domain"/>
    <property type="match status" value="2"/>
</dbReference>
<feature type="repeat" description="TPR" evidence="5">
    <location>
        <begin position="728"/>
        <end position="761"/>
    </location>
</feature>
<dbReference type="EMBL" id="JBHRZI010000021">
    <property type="protein sequence ID" value="MFC3894923.1"/>
    <property type="molecule type" value="Genomic_DNA"/>
</dbReference>
<feature type="DNA-binding region" description="OmpR/PhoB-type" evidence="6">
    <location>
        <begin position="1"/>
        <end position="108"/>
    </location>
</feature>
<dbReference type="InterPro" id="IPR027417">
    <property type="entry name" value="P-loop_NTPase"/>
</dbReference>
<dbReference type="Pfam" id="PF00486">
    <property type="entry name" value="Trans_reg_C"/>
    <property type="match status" value="1"/>
</dbReference>
<dbReference type="Pfam" id="PF03704">
    <property type="entry name" value="BTAD"/>
    <property type="match status" value="1"/>
</dbReference>
<dbReference type="CDD" id="cd15831">
    <property type="entry name" value="BTAD"/>
    <property type="match status" value="1"/>
</dbReference>
<dbReference type="InterPro" id="IPR036388">
    <property type="entry name" value="WH-like_DNA-bd_sf"/>
</dbReference>
<dbReference type="InterPro" id="IPR019734">
    <property type="entry name" value="TPR_rpt"/>
</dbReference>
<gene>
    <name evidence="8" type="ORF">ACFOWZ_25870</name>
</gene>
<evidence type="ECO:0000256" key="5">
    <source>
        <dbReference type="PROSITE-ProRule" id="PRU00339"/>
    </source>
</evidence>
<comment type="caution">
    <text evidence="8">The sequence shown here is derived from an EMBL/GenBank/DDBJ whole genome shotgun (WGS) entry which is preliminary data.</text>
</comment>
<dbReference type="SMART" id="SM00028">
    <property type="entry name" value="TPR"/>
    <property type="match status" value="3"/>
</dbReference>
<dbReference type="SMART" id="SM00862">
    <property type="entry name" value="Trans_reg_C"/>
    <property type="match status" value="1"/>
</dbReference>
<evidence type="ECO:0000256" key="2">
    <source>
        <dbReference type="ARBA" id="ARBA00023015"/>
    </source>
</evidence>
<keyword evidence="3 6" id="KW-0238">DNA-binding</keyword>
<dbReference type="PRINTS" id="PR00364">
    <property type="entry name" value="DISEASERSIST"/>
</dbReference>
<reference evidence="9" key="1">
    <citation type="journal article" date="2019" name="Int. J. Syst. Evol. Microbiol.">
        <title>The Global Catalogue of Microorganisms (GCM) 10K type strain sequencing project: providing services to taxonomists for standard genome sequencing and annotation.</title>
        <authorList>
            <consortium name="The Broad Institute Genomics Platform"/>
            <consortium name="The Broad Institute Genome Sequencing Center for Infectious Disease"/>
            <person name="Wu L."/>
            <person name="Ma J."/>
        </authorList>
    </citation>
    <scope>NUCLEOTIDE SEQUENCE [LARGE SCALE GENOMIC DNA]</scope>
    <source>
        <strain evidence="9">CGMCC 4.7405</strain>
    </source>
</reference>
<dbReference type="PROSITE" id="PS51755">
    <property type="entry name" value="OMPR_PHOB"/>
    <property type="match status" value="1"/>
</dbReference>
<dbReference type="RefSeq" id="WP_382376472.1">
    <property type="nucleotide sequence ID" value="NZ_JBHRZI010000021.1"/>
</dbReference>
<evidence type="ECO:0000259" key="7">
    <source>
        <dbReference type="PROSITE" id="PS51755"/>
    </source>
</evidence>
<dbReference type="PANTHER" id="PTHR35807:SF1">
    <property type="entry name" value="TRANSCRIPTIONAL REGULATOR REDD"/>
    <property type="match status" value="1"/>
</dbReference>
<dbReference type="PROSITE" id="PS50005">
    <property type="entry name" value="TPR"/>
    <property type="match status" value="1"/>
</dbReference>
<protein>
    <submittedName>
        <fullName evidence="8">BTAD domain-containing putative transcriptional regulator</fullName>
    </submittedName>
</protein>
<evidence type="ECO:0000313" key="9">
    <source>
        <dbReference type="Proteomes" id="UP001595690"/>
    </source>
</evidence>
<dbReference type="InterPro" id="IPR001867">
    <property type="entry name" value="OmpR/PhoB-type_DNA-bd"/>
</dbReference>